<dbReference type="AlphaFoldDB" id="A0A0B2SH23"/>
<reference evidence="2" key="1">
    <citation type="submission" date="2014-07" db="EMBL/GenBank/DDBJ databases">
        <title>Identification of a novel salt tolerance gene in wild soybean by whole-genome sequencing.</title>
        <authorList>
            <person name="Lam H.-M."/>
            <person name="Qi X."/>
            <person name="Li M.-W."/>
            <person name="Liu X."/>
            <person name="Xie M."/>
            <person name="Ni M."/>
            <person name="Xu X."/>
        </authorList>
    </citation>
    <scope>NUCLEOTIDE SEQUENCE [LARGE SCALE GENOMIC DNA]</scope>
    <source>
        <tissue evidence="2">Root</tissue>
    </source>
</reference>
<dbReference type="Proteomes" id="UP000053555">
    <property type="component" value="Unassembled WGS sequence"/>
</dbReference>
<dbReference type="EMBL" id="KN641517">
    <property type="protein sequence ID" value="KHN46036.1"/>
    <property type="molecule type" value="Genomic_DNA"/>
</dbReference>
<accession>A0A0B2SH23</accession>
<gene>
    <name evidence="2" type="ORF">glysoja_030037</name>
</gene>
<sequence>MSFEQPQPTRAQAQENNEHPQEITNELVLDGDFPLCKSPSHDEFIVPDIVLSCLHSIAKKMREEYGKLNRVEMGILECCEMLLIKLWMPGILIEKNLKFNISRKGSSPSQASVDFFNGLLLVRVVH</sequence>
<feature type="compositionally biased region" description="Polar residues" evidence="1">
    <location>
        <begin position="1"/>
        <end position="15"/>
    </location>
</feature>
<proteinExistence type="predicted"/>
<feature type="region of interest" description="Disordered" evidence="1">
    <location>
        <begin position="1"/>
        <end position="21"/>
    </location>
</feature>
<organism evidence="2">
    <name type="scientific">Glycine soja</name>
    <name type="common">Wild soybean</name>
    <dbReference type="NCBI Taxonomy" id="3848"/>
    <lineage>
        <taxon>Eukaryota</taxon>
        <taxon>Viridiplantae</taxon>
        <taxon>Streptophyta</taxon>
        <taxon>Embryophyta</taxon>
        <taxon>Tracheophyta</taxon>
        <taxon>Spermatophyta</taxon>
        <taxon>Magnoliopsida</taxon>
        <taxon>eudicotyledons</taxon>
        <taxon>Gunneridae</taxon>
        <taxon>Pentapetalae</taxon>
        <taxon>rosids</taxon>
        <taxon>fabids</taxon>
        <taxon>Fabales</taxon>
        <taxon>Fabaceae</taxon>
        <taxon>Papilionoideae</taxon>
        <taxon>50 kb inversion clade</taxon>
        <taxon>NPAAA clade</taxon>
        <taxon>indigoferoid/millettioid clade</taxon>
        <taxon>Phaseoleae</taxon>
        <taxon>Glycine</taxon>
        <taxon>Glycine subgen. Soja</taxon>
    </lineage>
</organism>
<evidence type="ECO:0000313" key="2">
    <source>
        <dbReference type="EMBL" id="KHN46036.1"/>
    </source>
</evidence>
<evidence type="ECO:0000256" key="1">
    <source>
        <dbReference type="SAM" id="MobiDB-lite"/>
    </source>
</evidence>
<name>A0A0B2SH23_GLYSO</name>
<protein>
    <submittedName>
        <fullName evidence="2">Uncharacterized protein</fullName>
    </submittedName>
</protein>